<feature type="transmembrane region" description="Helical" evidence="5">
    <location>
        <begin position="12"/>
        <end position="35"/>
    </location>
</feature>
<keyword evidence="9" id="KW-1185">Reference proteome</keyword>
<dbReference type="SMART" id="SM00283">
    <property type="entry name" value="MA"/>
    <property type="match status" value="1"/>
</dbReference>
<keyword evidence="5" id="KW-0812">Transmembrane</keyword>
<organism evidence="8 9">
    <name type="scientific">Burkholderia glumae</name>
    <name type="common">Pseudomonas glumae</name>
    <dbReference type="NCBI Taxonomy" id="337"/>
    <lineage>
        <taxon>Bacteria</taxon>
        <taxon>Pseudomonadati</taxon>
        <taxon>Pseudomonadota</taxon>
        <taxon>Betaproteobacteria</taxon>
        <taxon>Burkholderiales</taxon>
        <taxon>Burkholderiaceae</taxon>
        <taxon>Burkholderia</taxon>
    </lineage>
</organism>
<feature type="coiled-coil region" evidence="4">
    <location>
        <begin position="469"/>
        <end position="507"/>
    </location>
</feature>
<feature type="domain" description="Methyl-accepting transducer" evidence="6">
    <location>
        <begin position="269"/>
        <end position="498"/>
    </location>
</feature>
<dbReference type="PRINTS" id="PR00260">
    <property type="entry name" value="CHEMTRNSDUCR"/>
</dbReference>
<dbReference type="PANTHER" id="PTHR43531:SF14">
    <property type="entry name" value="METHYL-ACCEPTING CHEMOTAXIS PROTEIN I-RELATED"/>
    <property type="match status" value="1"/>
</dbReference>
<evidence type="ECO:0000256" key="5">
    <source>
        <dbReference type="SAM" id="Phobius"/>
    </source>
</evidence>
<dbReference type="PROSITE" id="PS50885">
    <property type="entry name" value="HAMP"/>
    <property type="match status" value="1"/>
</dbReference>
<dbReference type="PANTHER" id="PTHR43531">
    <property type="entry name" value="PROTEIN ICFG"/>
    <property type="match status" value="1"/>
</dbReference>
<keyword evidence="5" id="KW-1133">Transmembrane helix</keyword>
<keyword evidence="5" id="KW-0472">Membrane</keyword>
<evidence type="ECO:0000256" key="4">
    <source>
        <dbReference type="SAM" id="Coils"/>
    </source>
</evidence>
<dbReference type="Proteomes" id="UP001056386">
    <property type="component" value="Chromosome 2"/>
</dbReference>
<evidence type="ECO:0000313" key="9">
    <source>
        <dbReference type="Proteomes" id="UP001056386"/>
    </source>
</evidence>
<evidence type="ECO:0000259" key="6">
    <source>
        <dbReference type="PROSITE" id="PS50111"/>
    </source>
</evidence>
<protein>
    <submittedName>
        <fullName evidence="8">Methyl-accepting chemotaxis protein</fullName>
    </submittedName>
</protein>
<gene>
    <name evidence="8" type="ORF">NFI99_05440</name>
</gene>
<dbReference type="EMBL" id="CP099583">
    <property type="protein sequence ID" value="USS43886.1"/>
    <property type="molecule type" value="Genomic_DNA"/>
</dbReference>
<dbReference type="InterPro" id="IPR003660">
    <property type="entry name" value="HAMP_dom"/>
</dbReference>
<comment type="similarity">
    <text evidence="2">Belongs to the methyl-accepting chemotaxis (MCP) protein family.</text>
</comment>
<name>A0ABY5BBR0_BURGL</name>
<evidence type="ECO:0000259" key="7">
    <source>
        <dbReference type="PROSITE" id="PS50885"/>
    </source>
</evidence>
<evidence type="ECO:0000256" key="1">
    <source>
        <dbReference type="ARBA" id="ARBA00022481"/>
    </source>
</evidence>
<evidence type="ECO:0000256" key="2">
    <source>
        <dbReference type="ARBA" id="ARBA00029447"/>
    </source>
</evidence>
<dbReference type="InterPro" id="IPR024478">
    <property type="entry name" value="HlyB_4HB_MCP"/>
</dbReference>
<dbReference type="InterPro" id="IPR051310">
    <property type="entry name" value="MCP_chemotaxis"/>
</dbReference>
<keyword evidence="3" id="KW-0807">Transducer</keyword>
<dbReference type="RefSeq" id="WP_039203581.1">
    <property type="nucleotide sequence ID" value="NZ_CP021075.1"/>
</dbReference>
<dbReference type="CDD" id="cd11386">
    <property type="entry name" value="MCP_signal"/>
    <property type="match status" value="1"/>
</dbReference>
<feature type="domain" description="HAMP" evidence="7">
    <location>
        <begin position="212"/>
        <end position="264"/>
    </location>
</feature>
<evidence type="ECO:0000256" key="3">
    <source>
        <dbReference type="PROSITE-ProRule" id="PRU00284"/>
    </source>
</evidence>
<sequence>MNNFMQSIKFKILASMVFCFFLMLVISIFGISAIFEMRKNVRESYTEVTVPIQDLAEIRATQLDIRLQFRRIQAFREPQKTQTAVDAVKLDLATMKKAWADYYPLHVSSPQEKSVADAIDAGLPDFQKLTEHITDLFASGNYDGAAEMVDQHANASTELLKIIAQDILINDDQAKDYARTSDEEANFVARVAIALLAAGVLVIIAACVYLFRAIGRPLDEAIHLANHIAGGQLENTIRADASGEFGDLLRALSAMDANLTKMVRGIQSSANSVTLAASEIASGNIDLSARTEQQAASLEETAASMTQITQTVKQNAENAKQANALAASATGLADSGDASVHAMIGEISRISDSSAKISEITGMIESIAFQTNILALNAAVEAARAGEEGRGFAVVASEVRNLAQRSAAAAKEIKALISSSVEMIHQGSKQAGEVGTTMAEVRIAIKRVSDIVNEMAAASEEQSRGIEQVNQAVSQMDAVTQQNAALVEEAAASAQSLDQQAASLRQAASEFHLASSR</sequence>
<dbReference type="InterPro" id="IPR004089">
    <property type="entry name" value="MCPsignal_dom"/>
</dbReference>
<dbReference type="Pfam" id="PF00015">
    <property type="entry name" value="MCPsignal"/>
    <property type="match status" value="1"/>
</dbReference>
<keyword evidence="1" id="KW-0488">Methylation</keyword>
<keyword evidence="4" id="KW-0175">Coiled coil</keyword>
<dbReference type="PROSITE" id="PS50111">
    <property type="entry name" value="CHEMOTAXIS_TRANSDUC_2"/>
    <property type="match status" value="1"/>
</dbReference>
<dbReference type="Gene3D" id="1.10.287.950">
    <property type="entry name" value="Methyl-accepting chemotaxis protein"/>
    <property type="match status" value="1"/>
</dbReference>
<evidence type="ECO:0000313" key="8">
    <source>
        <dbReference type="EMBL" id="USS43886.1"/>
    </source>
</evidence>
<feature type="transmembrane region" description="Helical" evidence="5">
    <location>
        <begin position="187"/>
        <end position="211"/>
    </location>
</feature>
<dbReference type="Pfam" id="PF12729">
    <property type="entry name" value="4HB_MCP_1"/>
    <property type="match status" value="1"/>
</dbReference>
<dbReference type="InterPro" id="IPR004090">
    <property type="entry name" value="Chemotax_Me-accpt_rcpt"/>
</dbReference>
<dbReference type="Pfam" id="PF00672">
    <property type="entry name" value="HAMP"/>
    <property type="match status" value="1"/>
</dbReference>
<reference evidence="8" key="1">
    <citation type="submission" date="2022-06" db="EMBL/GenBank/DDBJ databases">
        <title>Draft genome sequence of Burkholderia glumae strain GR20004 isolated from rice panicle showing bacterial panicle blight.</title>
        <authorList>
            <person name="Choi S.Y."/>
            <person name="Lee Y.H."/>
        </authorList>
    </citation>
    <scope>NUCLEOTIDE SEQUENCE</scope>
    <source>
        <strain evidence="8">GR20004</strain>
    </source>
</reference>
<dbReference type="SUPFAM" id="SSF58104">
    <property type="entry name" value="Methyl-accepting chemotaxis protein (MCP) signaling domain"/>
    <property type="match status" value="1"/>
</dbReference>
<dbReference type="SMART" id="SM00304">
    <property type="entry name" value="HAMP"/>
    <property type="match status" value="1"/>
</dbReference>
<proteinExistence type="inferred from homology"/>
<accession>A0ABY5BBR0</accession>